<gene>
    <name evidence="1" type="ORF">RZ57_00420</name>
</gene>
<dbReference type="OMA" id="AMRYERI"/>
<reference evidence="1 2" key="1">
    <citation type="journal article" date="2015" name="PLoS Negl. Trop. Dis.">
        <title>Haemophilus ducreyi Cutaneous Ulcer Strains Are Nearly Identical to Class I Genital Ulcer Strains.</title>
        <authorList>
            <person name="Gangaiah D."/>
            <person name="Webb K.M."/>
            <person name="Humphreys T.L."/>
            <person name="Fortney K.R."/>
            <person name="Toh E."/>
            <person name="Tai A."/>
            <person name="Katz S.S."/>
            <person name="Pillay A."/>
            <person name="Chen C.Y."/>
            <person name="Roberts S.A."/>
            <person name="Munson R.S.Jr."/>
            <person name="Spinola S.M."/>
        </authorList>
    </citation>
    <scope>NUCLEOTIDE SEQUENCE [LARGE SCALE GENOMIC DNA]</scope>
    <source>
        <strain evidence="2">CLU2</strain>
    </source>
</reference>
<evidence type="ECO:0000313" key="1">
    <source>
        <dbReference type="EMBL" id="AKO31719.1"/>
    </source>
</evidence>
<name>A0AAC8UB12_HAEDC</name>
<accession>A0AAC8UB12</accession>
<organism evidence="1 2">
    <name type="scientific">Haemophilus ducreyi</name>
    <dbReference type="NCBI Taxonomy" id="730"/>
    <lineage>
        <taxon>Bacteria</taxon>
        <taxon>Pseudomonadati</taxon>
        <taxon>Pseudomonadota</taxon>
        <taxon>Gammaproteobacteria</taxon>
        <taxon>Pasteurellales</taxon>
        <taxon>Pasteurellaceae</taxon>
        <taxon>Haemophilus</taxon>
    </lineage>
</organism>
<sequence>MKCKCPACGAINSLDALVANEKAGEAIALALSFNGELGKALISYLGLFRPEKSALSFDRVAVILGELLPCVQAGEIKRDGKTYPAPVEAWIYAINSMLASRHNLKLPMKNHGYLFEIISRWQGQSAVKSTAVSAQTAPKSNTMRVIKGIGEWMNNG</sequence>
<dbReference type="Proteomes" id="UP000060132">
    <property type="component" value="Chromosome"/>
</dbReference>
<protein>
    <recommendedName>
        <fullName evidence="3">DUF2752 domain-containing protein</fullName>
    </recommendedName>
</protein>
<proteinExistence type="predicted"/>
<evidence type="ECO:0000313" key="2">
    <source>
        <dbReference type="Proteomes" id="UP000060132"/>
    </source>
</evidence>
<dbReference type="EMBL" id="CP011219">
    <property type="protein sequence ID" value="AKO31719.1"/>
    <property type="molecule type" value="Genomic_DNA"/>
</dbReference>
<dbReference type="RefSeq" id="WP_010944164.1">
    <property type="nucleotide sequence ID" value="NZ_CP011218.1"/>
</dbReference>
<dbReference type="AlphaFoldDB" id="A0AAC8UB12"/>
<evidence type="ECO:0008006" key="3">
    <source>
        <dbReference type="Google" id="ProtNLM"/>
    </source>
</evidence>